<dbReference type="PANTHER" id="PTHR23406">
    <property type="entry name" value="MALIC ENZYME-RELATED"/>
    <property type="match status" value="1"/>
</dbReference>
<dbReference type="NCBIfam" id="NF010052">
    <property type="entry name" value="PRK13529.1"/>
    <property type="match status" value="1"/>
</dbReference>
<evidence type="ECO:0000313" key="14">
    <source>
        <dbReference type="Proteomes" id="UP001187682"/>
    </source>
</evidence>
<comment type="catalytic activity">
    <reaction evidence="8">
        <text>(S)-malate + NAD(+) = pyruvate + CO2 + NADH</text>
        <dbReference type="Rhea" id="RHEA:12653"/>
        <dbReference type="ChEBI" id="CHEBI:15361"/>
        <dbReference type="ChEBI" id="CHEBI:15589"/>
        <dbReference type="ChEBI" id="CHEBI:16526"/>
        <dbReference type="ChEBI" id="CHEBI:57540"/>
        <dbReference type="ChEBI" id="CHEBI:57945"/>
        <dbReference type="EC" id="1.1.1.38"/>
    </reaction>
</comment>
<evidence type="ECO:0000256" key="5">
    <source>
        <dbReference type="ARBA" id="ARBA00023002"/>
    </source>
</evidence>
<evidence type="ECO:0000259" key="11">
    <source>
        <dbReference type="SMART" id="SM00919"/>
    </source>
</evidence>
<dbReference type="Gene3D" id="3.40.50.720">
    <property type="entry name" value="NAD(P)-binding Rossmann-like Domain"/>
    <property type="match status" value="2"/>
</dbReference>
<dbReference type="Proteomes" id="UP001187682">
    <property type="component" value="Unassembled WGS sequence"/>
</dbReference>
<comment type="similarity">
    <text evidence="3 9">Belongs to the malic enzymes family.</text>
</comment>
<dbReference type="PANTHER" id="PTHR23406:SF34">
    <property type="entry name" value="NAD-DEPENDENT MALIC ENZYME, MITOCHONDRIAL"/>
    <property type="match status" value="1"/>
</dbReference>
<organism evidence="13 14">
    <name type="scientific">Cephalotrichum gorgonifer</name>
    <dbReference type="NCBI Taxonomy" id="2041049"/>
    <lineage>
        <taxon>Eukaryota</taxon>
        <taxon>Fungi</taxon>
        <taxon>Dikarya</taxon>
        <taxon>Ascomycota</taxon>
        <taxon>Pezizomycotina</taxon>
        <taxon>Sordariomycetes</taxon>
        <taxon>Hypocreomycetidae</taxon>
        <taxon>Microascales</taxon>
        <taxon>Microascaceae</taxon>
        <taxon>Cephalotrichum</taxon>
    </lineage>
</organism>
<keyword evidence="5 9" id="KW-0560">Oxidoreductase</keyword>
<dbReference type="GO" id="GO:0005829">
    <property type="term" value="C:cytosol"/>
    <property type="evidence" value="ECO:0007669"/>
    <property type="project" value="TreeGrafter"/>
</dbReference>
<sequence length="802" mass="87372">MPPTKVQLDSGLLQQAAGKTVVITGGANGIGAATATLYNRHRANVVIADLSFAQQAADALIKTLAHPAQAIFVPVDILDWEQMKNLFKEATRRFGGVDIVVANAGIMETSPVLDLDALDSDGDLLESREAFKVLDVNIKGTLNTLRLAMHHMRTSGGSVVLVASISGYFGGTGVAAYVASKHAVVGLMRSCQISAAKYGIRVNAVAPFFTPTHITASYAEKWKEAGLEANTPEGVAAVILHTSLVEGSGSCTLGTSLLHNSHYNKGSAFPEHERKTFKLSGLLPPNIQTLDEQVQRAYDQYSSRRDDLAKNTFMASMKSQNEVLYYRLLQTHLKEMFGIIYTPTEADAIQNYSRIFRRPEGCYLSIDEPDRIDECLTSFSGKDEIDYIVVSDGEQILGIGDQGVGAILISVAKLAIATISAGIHPSRQLPVVLDCGTNNKKLLDDELYLGLRKPRVRGKEYDDFVERFVQSARRIFPNSYIHFEDFGLQNAKRLQDKYRSQIPCFNDDIQGTGCVTLSALMSALKVSEVKLADLRVVIFGSGSAGTGIADQIRDAIATESQKTVSDASKQIWCLDKPGLLLRSLSDKLTPQQAAFARDDGEWGGEGLDLLSVVRKVKPHVLIGTSTQPGAFTEEIVREMARHVDRPIVFPLSNPTRLHEAQPQDLINWTEGRALIATGSPFPPVEFNGAKIEIGECNNSTAFPGIGLGVVLSRASLLSEKMIVAASKALADNSPALKDPKAPLVPDIEDVRELSVNVAKAVIQSAVSEELAQEEGIPSDEDDLNEWIRVQMWRPEYRRLTKV</sequence>
<evidence type="ECO:0000259" key="10">
    <source>
        <dbReference type="SMART" id="SM00822"/>
    </source>
</evidence>
<dbReference type="SUPFAM" id="SSF51735">
    <property type="entry name" value="NAD(P)-binding Rossmann-fold domains"/>
    <property type="match status" value="2"/>
</dbReference>
<dbReference type="SMART" id="SM00822">
    <property type="entry name" value="PKS_KR"/>
    <property type="match status" value="1"/>
</dbReference>
<evidence type="ECO:0000256" key="1">
    <source>
        <dbReference type="ARBA" id="ARBA00001936"/>
    </source>
</evidence>
<comment type="cofactor">
    <cofactor evidence="1">
        <name>Mn(2+)</name>
        <dbReference type="ChEBI" id="CHEBI:29035"/>
    </cofactor>
</comment>
<dbReference type="Pfam" id="PF00390">
    <property type="entry name" value="malic"/>
    <property type="match status" value="1"/>
</dbReference>
<dbReference type="Pfam" id="PF00106">
    <property type="entry name" value="adh_short"/>
    <property type="match status" value="1"/>
</dbReference>
<evidence type="ECO:0000256" key="9">
    <source>
        <dbReference type="RuleBase" id="RU003426"/>
    </source>
</evidence>
<feature type="domain" description="Ketoreductase" evidence="10">
    <location>
        <begin position="19"/>
        <end position="208"/>
    </location>
</feature>
<evidence type="ECO:0000256" key="8">
    <source>
        <dbReference type="ARBA" id="ARBA00052591"/>
    </source>
</evidence>
<comment type="caution">
    <text evidence="13">The sequence shown here is derived from an EMBL/GenBank/DDBJ whole genome shotgun (WGS) entry which is preliminary data.</text>
</comment>
<evidence type="ECO:0000256" key="4">
    <source>
        <dbReference type="ARBA" id="ARBA00022723"/>
    </source>
</evidence>
<dbReference type="FunFam" id="3.40.50.720:FF:000055">
    <property type="entry name" value="NAD-dependent malic enzyme"/>
    <property type="match status" value="1"/>
</dbReference>
<dbReference type="InterPro" id="IPR037062">
    <property type="entry name" value="Malic_N_dom_sf"/>
</dbReference>
<keyword evidence="4 9" id="KW-0479">Metal-binding</keyword>
<reference evidence="13" key="1">
    <citation type="submission" date="2018-03" db="EMBL/GenBank/DDBJ databases">
        <authorList>
            <person name="Guldener U."/>
        </authorList>
    </citation>
    <scope>NUCLEOTIDE SEQUENCE</scope>
</reference>
<evidence type="ECO:0000256" key="2">
    <source>
        <dbReference type="ARBA" id="ARBA00001946"/>
    </source>
</evidence>
<dbReference type="InterPro" id="IPR015884">
    <property type="entry name" value="Malic_enzyme_CS"/>
</dbReference>
<dbReference type="InterPro" id="IPR057326">
    <property type="entry name" value="KR_dom"/>
</dbReference>
<dbReference type="PROSITE" id="PS00331">
    <property type="entry name" value="MALIC_ENZYMES"/>
    <property type="match status" value="1"/>
</dbReference>
<dbReference type="AlphaFoldDB" id="A0AAE8SSS7"/>
<feature type="domain" description="Malic enzyme N-terminal" evidence="12">
    <location>
        <begin position="318"/>
        <end position="499"/>
    </location>
</feature>
<comment type="cofactor">
    <cofactor evidence="2">
        <name>Mg(2+)</name>
        <dbReference type="ChEBI" id="CHEBI:18420"/>
    </cofactor>
</comment>
<feature type="domain" description="Malic enzyme NAD-binding" evidence="11">
    <location>
        <begin position="509"/>
        <end position="766"/>
    </location>
</feature>
<proteinExistence type="inferred from homology"/>
<dbReference type="InterPro" id="IPR012301">
    <property type="entry name" value="Malic_N_dom"/>
</dbReference>
<dbReference type="PRINTS" id="PR00072">
    <property type="entry name" value="MALOXRDTASE"/>
</dbReference>
<dbReference type="EMBL" id="ONZQ02000003">
    <property type="protein sequence ID" value="SPN99725.1"/>
    <property type="molecule type" value="Genomic_DNA"/>
</dbReference>
<dbReference type="GO" id="GO:0005739">
    <property type="term" value="C:mitochondrion"/>
    <property type="evidence" value="ECO:0007669"/>
    <property type="project" value="TreeGrafter"/>
</dbReference>
<evidence type="ECO:0000259" key="12">
    <source>
        <dbReference type="SMART" id="SM01274"/>
    </source>
</evidence>
<dbReference type="SUPFAM" id="SSF53223">
    <property type="entry name" value="Aminoacid dehydrogenase-like, N-terminal domain"/>
    <property type="match status" value="1"/>
</dbReference>
<dbReference type="Gene3D" id="3.40.50.10380">
    <property type="entry name" value="Malic enzyme, N-terminal domain"/>
    <property type="match status" value="1"/>
</dbReference>
<dbReference type="GO" id="GO:0051287">
    <property type="term" value="F:NAD binding"/>
    <property type="evidence" value="ECO:0007669"/>
    <property type="project" value="InterPro"/>
</dbReference>
<dbReference type="SMART" id="SM00919">
    <property type="entry name" value="Malic_M"/>
    <property type="match status" value="1"/>
</dbReference>
<evidence type="ECO:0000256" key="7">
    <source>
        <dbReference type="ARBA" id="ARBA00050168"/>
    </source>
</evidence>
<keyword evidence="6" id="KW-0520">NAD</keyword>
<dbReference type="InterPro" id="IPR012302">
    <property type="entry name" value="Malic_NAD-bd"/>
</dbReference>
<comment type="catalytic activity">
    <reaction evidence="7">
        <text>oxaloacetate + H(+) = pyruvate + CO2</text>
        <dbReference type="Rhea" id="RHEA:15641"/>
        <dbReference type="ChEBI" id="CHEBI:15361"/>
        <dbReference type="ChEBI" id="CHEBI:15378"/>
        <dbReference type="ChEBI" id="CHEBI:16452"/>
        <dbReference type="ChEBI" id="CHEBI:16526"/>
        <dbReference type="EC" id="1.1.1.38"/>
    </reaction>
</comment>
<dbReference type="GO" id="GO:0046872">
    <property type="term" value="F:metal ion binding"/>
    <property type="evidence" value="ECO:0007669"/>
    <property type="project" value="UniProtKB-KW"/>
</dbReference>
<dbReference type="InterPro" id="IPR036291">
    <property type="entry name" value="NAD(P)-bd_dom_sf"/>
</dbReference>
<accession>A0AAE8SSS7</accession>
<dbReference type="InterPro" id="IPR046346">
    <property type="entry name" value="Aminoacid_DH-like_N_sf"/>
</dbReference>
<name>A0AAE8SSS7_9PEZI</name>
<protein>
    <recommendedName>
        <fullName evidence="9">Malic enzyme</fullName>
    </recommendedName>
</protein>
<evidence type="ECO:0000313" key="13">
    <source>
        <dbReference type="EMBL" id="SPN99725.1"/>
    </source>
</evidence>
<evidence type="ECO:0000256" key="6">
    <source>
        <dbReference type="ARBA" id="ARBA00023027"/>
    </source>
</evidence>
<dbReference type="GO" id="GO:0006108">
    <property type="term" value="P:malate metabolic process"/>
    <property type="evidence" value="ECO:0007669"/>
    <property type="project" value="TreeGrafter"/>
</dbReference>
<dbReference type="CDD" id="cd05312">
    <property type="entry name" value="NAD_bind_1_malic_enz"/>
    <property type="match status" value="1"/>
</dbReference>
<dbReference type="SMART" id="SM01274">
    <property type="entry name" value="malic"/>
    <property type="match status" value="1"/>
</dbReference>
<dbReference type="GO" id="GO:0004471">
    <property type="term" value="F:malate dehydrogenase (decarboxylating) (NAD+) activity"/>
    <property type="evidence" value="ECO:0007669"/>
    <property type="project" value="TreeGrafter"/>
</dbReference>
<dbReference type="InterPro" id="IPR001891">
    <property type="entry name" value="Malic_OxRdtase"/>
</dbReference>
<dbReference type="Pfam" id="PF03949">
    <property type="entry name" value="Malic_M"/>
    <property type="match status" value="1"/>
</dbReference>
<keyword evidence="14" id="KW-1185">Reference proteome</keyword>
<evidence type="ECO:0000256" key="3">
    <source>
        <dbReference type="ARBA" id="ARBA00008785"/>
    </source>
</evidence>
<dbReference type="FunFam" id="3.40.50.10380:FF:000001">
    <property type="entry name" value="NAD-dependent malic enzyme"/>
    <property type="match status" value="1"/>
</dbReference>
<gene>
    <name evidence="13" type="ORF">DNG_02576</name>
</gene>
<dbReference type="InterPro" id="IPR002347">
    <property type="entry name" value="SDR_fam"/>
</dbReference>